<gene>
    <name evidence="4 8" type="primary">prfB</name>
    <name evidence="8" type="ORF">ACFOM8_13350</name>
</gene>
<name>A0ABV7U5S5_9RHOB</name>
<comment type="function">
    <text evidence="4">Peptide chain release factor 2 directs the termination of translation in response to the peptide chain termination codons UGA and UAA.</text>
</comment>
<reference evidence="9" key="1">
    <citation type="journal article" date="2019" name="Int. J. Syst. Evol. Microbiol.">
        <title>The Global Catalogue of Microorganisms (GCM) 10K type strain sequencing project: providing services to taxonomists for standard genome sequencing and annotation.</title>
        <authorList>
            <consortium name="The Broad Institute Genomics Platform"/>
            <consortium name="The Broad Institute Genome Sequencing Center for Infectious Disease"/>
            <person name="Wu L."/>
            <person name="Ma J."/>
        </authorList>
    </citation>
    <scope>NUCLEOTIDE SEQUENCE [LARGE SCALE GENOMIC DNA]</scope>
    <source>
        <strain evidence="9">KCTC 42473</strain>
    </source>
</reference>
<evidence type="ECO:0000259" key="7">
    <source>
        <dbReference type="PROSITE" id="PS00745"/>
    </source>
</evidence>
<feature type="domain" description="Prokaryotic-type class I peptide chain release factors" evidence="7">
    <location>
        <begin position="243"/>
        <end position="259"/>
    </location>
</feature>
<comment type="similarity">
    <text evidence="1 4">Belongs to the prokaryotic/mitochondrial release factor family.</text>
</comment>
<dbReference type="InterPro" id="IPR004374">
    <property type="entry name" value="PrfB"/>
</dbReference>
<evidence type="ECO:0000256" key="6">
    <source>
        <dbReference type="SAM" id="Coils"/>
    </source>
</evidence>
<dbReference type="InterPro" id="IPR045853">
    <property type="entry name" value="Pep_chain_release_fac_I_sf"/>
</dbReference>
<protein>
    <recommendedName>
        <fullName evidence="4 5">Peptide chain release factor 2</fullName>
        <shortName evidence="4">RF-2</shortName>
    </recommendedName>
</protein>
<evidence type="ECO:0000256" key="1">
    <source>
        <dbReference type="ARBA" id="ARBA00010835"/>
    </source>
</evidence>
<dbReference type="RefSeq" id="WP_377762110.1">
    <property type="nucleotide sequence ID" value="NZ_JBHRXY010000010.1"/>
</dbReference>
<sequence length="375" mass="41259">MRAETQSTIEAIKRSLTLLGQRMDWQTAPHRLEEMNAMIEAGDLWSDPARAQKLMRERQALSDAIETYRRIDADLSANAEMVELAEAEGDPELVAEAEANLKALAEMAAQKELEALLNGEADANDTFLEINAGAGGTESCDWASMLARMYVRWAEKKGYEVELLSETAGDEAGIRSAAYKVSGHNAYGWLKSESGVHRLVRISPYDSAARRHTSFSSVWVYPVVDDNIEIDIPDRDIRIDTYRSSGAGGQHVNTTDSAVRITHLPTGIVVTSSEKSQHQNRANAMAALKSRLYQMELDRRNAEINAQHAAKGEAGWGNQIRSYVLHPYQMVKDLRTGEETSDTQGVLDGDLDAFMAATLALDVAGKSRAEANAED</sequence>
<dbReference type="NCBIfam" id="TIGR00020">
    <property type="entry name" value="prfB"/>
    <property type="match status" value="1"/>
</dbReference>
<comment type="subcellular location">
    <subcellularLocation>
        <location evidence="4">Cytoplasm</location>
    </subcellularLocation>
</comment>
<comment type="caution">
    <text evidence="8">The sequence shown here is derived from an EMBL/GenBank/DDBJ whole genome shotgun (WGS) entry which is preliminary data.</text>
</comment>
<dbReference type="Gene3D" id="3.30.70.1660">
    <property type="match status" value="1"/>
</dbReference>
<dbReference type="EMBL" id="JBHRXY010000010">
    <property type="protein sequence ID" value="MFC3630433.1"/>
    <property type="molecule type" value="Genomic_DNA"/>
</dbReference>
<feature type="coiled-coil region" evidence="6">
    <location>
        <begin position="51"/>
        <end position="114"/>
    </location>
</feature>
<evidence type="ECO:0000256" key="2">
    <source>
        <dbReference type="ARBA" id="ARBA00022481"/>
    </source>
</evidence>
<evidence type="ECO:0000256" key="4">
    <source>
        <dbReference type="HAMAP-Rule" id="MF_00094"/>
    </source>
</evidence>
<dbReference type="SUPFAM" id="SSF75620">
    <property type="entry name" value="Release factor"/>
    <property type="match status" value="1"/>
</dbReference>
<dbReference type="InterPro" id="IPR005139">
    <property type="entry name" value="PCRF"/>
</dbReference>
<comment type="PTM">
    <text evidence="4">Methylated by PrmC. Methylation increases the termination efficiency of RF2.</text>
</comment>
<accession>A0ABV7U5S5</accession>
<dbReference type="HAMAP" id="MF_00094">
    <property type="entry name" value="Rel_fac_2"/>
    <property type="match status" value="1"/>
</dbReference>
<dbReference type="Pfam" id="PF00472">
    <property type="entry name" value="RF-1"/>
    <property type="match status" value="1"/>
</dbReference>
<keyword evidence="9" id="KW-1185">Reference proteome</keyword>
<evidence type="ECO:0000256" key="3">
    <source>
        <dbReference type="ARBA" id="ARBA00022917"/>
    </source>
</evidence>
<dbReference type="InterPro" id="IPR000352">
    <property type="entry name" value="Pep_chain_release_fac_I"/>
</dbReference>
<feature type="modified residue" description="N5-methylglutamine" evidence="4">
    <location>
        <position position="250"/>
    </location>
</feature>
<dbReference type="Pfam" id="PF03462">
    <property type="entry name" value="PCRF"/>
    <property type="match status" value="1"/>
</dbReference>
<dbReference type="Gene3D" id="1.20.58.410">
    <property type="entry name" value="Release factor"/>
    <property type="match status" value="1"/>
</dbReference>
<dbReference type="PANTHER" id="PTHR43116">
    <property type="entry name" value="PEPTIDE CHAIN RELEASE FACTOR 2"/>
    <property type="match status" value="1"/>
</dbReference>
<keyword evidence="4" id="KW-0963">Cytoplasm</keyword>
<keyword evidence="6" id="KW-0175">Coiled coil</keyword>
<evidence type="ECO:0000256" key="5">
    <source>
        <dbReference type="NCBIfam" id="TIGR00020"/>
    </source>
</evidence>
<proteinExistence type="inferred from homology"/>
<dbReference type="Gene3D" id="3.30.160.20">
    <property type="match status" value="1"/>
</dbReference>
<dbReference type="SMART" id="SM00937">
    <property type="entry name" value="PCRF"/>
    <property type="match status" value="1"/>
</dbReference>
<keyword evidence="2 4" id="KW-0488">Methylation</keyword>
<keyword evidence="3 4" id="KW-0648">Protein biosynthesis</keyword>
<organism evidence="8 9">
    <name type="scientific">Paracoccus angustae</name>
    <dbReference type="NCBI Taxonomy" id="1671480"/>
    <lineage>
        <taxon>Bacteria</taxon>
        <taxon>Pseudomonadati</taxon>
        <taxon>Pseudomonadota</taxon>
        <taxon>Alphaproteobacteria</taxon>
        <taxon>Rhodobacterales</taxon>
        <taxon>Paracoccaceae</taxon>
        <taxon>Paracoccus</taxon>
    </lineage>
</organism>
<dbReference type="PROSITE" id="PS00745">
    <property type="entry name" value="RF_PROK_I"/>
    <property type="match status" value="1"/>
</dbReference>
<evidence type="ECO:0000313" key="9">
    <source>
        <dbReference type="Proteomes" id="UP001595539"/>
    </source>
</evidence>
<dbReference type="PANTHER" id="PTHR43116:SF3">
    <property type="entry name" value="CLASS I PEPTIDE CHAIN RELEASE FACTOR"/>
    <property type="match status" value="1"/>
</dbReference>
<dbReference type="Proteomes" id="UP001595539">
    <property type="component" value="Unassembled WGS sequence"/>
</dbReference>
<evidence type="ECO:0000313" key="8">
    <source>
        <dbReference type="EMBL" id="MFC3630433.1"/>
    </source>
</evidence>